<protein>
    <recommendedName>
        <fullName evidence="4">ABC transporter permease</fullName>
    </recommendedName>
</protein>
<organism evidence="2 3">
    <name type="scientific">Pseudonocardia ailaonensis</name>
    <dbReference type="NCBI Taxonomy" id="367279"/>
    <lineage>
        <taxon>Bacteria</taxon>
        <taxon>Bacillati</taxon>
        <taxon>Actinomycetota</taxon>
        <taxon>Actinomycetes</taxon>
        <taxon>Pseudonocardiales</taxon>
        <taxon>Pseudonocardiaceae</taxon>
        <taxon>Pseudonocardia</taxon>
    </lineage>
</organism>
<keyword evidence="1" id="KW-0472">Membrane</keyword>
<comment type="caution">
    <text evidence="2">The sequence shown here is derived from an EMBL/GenBank/DDBJ whole genome shotgun (WGS) entry which is preliminary data.</text>
</comment>
<accession>A0ABN2MWA2</accession>
<evidence type="ECO:0008006" key="4">
    <source>
        <dbReference type="Google" id="ProtNLM"/>
    </source>
</evidence>
<dbReference type="RefSeq" id="WP_344414819.1">
    <property type="nucleotide sequence ID" value="NZ_BAAAQK010000005.1"/>
</dbReference>
<feature type="transmembrane region" description="Helical" evidence="1">
    <location>
        <begin position="147"/>
        <end position="168"/>
    </location>
</feature>
<keyword evidence="1" id="KW-0812">Transmembrane</keyword>
<dbReference type="Proteomes" id="UP001500449">
    <property type="component" value="Unassembled WGS sequence"/>
</dbReference>
<name>A0ABN2MWA2_9PSEU</name>
<feature type="transmembrane region" description="Helical" evidence="1">
    <location>
        <begin position="175"/>
        <end position="196"/>
    </location>
</feature>
<sequence>MTTAVAPARRLPRPLQVARIQTLNVPVQMIMPWGVLALSFVVNLVIFALVPNDGSPKITGAIITIYIFTLVTHLVTMTQIFPFALGLSVTRRDFFLGNAGFIVVQSAVQGLLMTLFLAVEEATNGWGQQMHFFSVPFLVTGNWFTQWLVYTVPFLLFSFLSVVGGTVFKRFGQIGMWTVGLLGLVLGGLAAILITWQNAWPAVGRFFADTSPLALFAGYPAILAAVAAAVGYLLLRRAMP</sequence>
<feature type="transmembrane region" description="Helical" evidence="1">
    <location>
        <begin position="216"/>
        <end position="235"/>
    </location>
</feature>
<proteinExistence type="predicted"/>
<keyword evidence="1" id="KW-1133">Transmembrane helix</keyword>
<feature type="transmembrane region" description="Helical" evidence="1">
    <location>
        <begin position="94"/>
        <end position="119"/>
    </location>
</feature>
<reference evidence="2 3" key="1">
    <citation type="journal article" date="2019" name="Int. J. Syst. Evol. Microbiol.">
        <title>The Global Catalogue of Microorganisms (GCM) 10K type strain sequencing project: providing services to taxonomists for standard genome sequencing and annotation.</title>
        <authorList>
            <consortium name="The Broad Institute Genomics Platform"/>
            <consortium name="The Broad Institute Genome Sequencing Center for Infectious Disease"/>
            <person name="Wu L."/>
            <person name="Ma J."/>
        </authorList>
    </citation>
    <scope>NUCLEOTIDE SEQUENCE [LARGE SCALE GENOMIC DNA]</scope>
    <source>
        <strain evidence="2 3">JCM 16009</strain>
    </source>
</reference>
<evidence type="ECO:0000313" key="2">
    <source>
        <dbReference type="EMBL" id="GAA1840695.1"/>
    </source>
</evidence>
<dbReference type="InterPro" id="IPR025126">
    <property type="entry name" value="DUF4052"/>
</dbReference>
<feature type="transmembrane region" description="Helical" evidence="1">
    <location>
        <begin position="62"/>
        <end position="87"/>
    </location>
</feature>
<dbReference type="Pfam" id="PF13261">
    <property type="entry name" value="DUF4052"/>
    <property type="match status" value="1"/>
</dbReference>
<keyword evidence="3" id="KW-1185">Reference proteome</keyword>
<feature type="transmembrane region" description="Helical" evidence="1">
    <location>
        <begin position="29"/>
        <end position="50"/>
    </location>
</feature>
<evidence type="ECO:0000313" key="3">
    <source>
        <dbReference type="Proteomes" id="UP001500449"/>
    </source>
</evidence>
<dbReference type="EMBL" id="BAAAQK010000005">
    <property type="protein sequence ID" value="GAA1840695.1"/>
    <property type="molecule type" value="Genomic_DNA"/>
</dbReference>
<gene>
    <name evidence="2" type="ORF">GCM10009836_20050</name>
</gene>
<evidence type="ECO:0000256" key="1">
    <source>
        <dbReference type="SAM" id="Phobius"/>
    </source>
</evidence>